<feature type="transmembrane region" description="Helical" evidence="8">
    <location>
        <begin position="97"/>
        <end position="116"/>
    </location>
</feature>
<feature type="transmembrane region" description="Helical" evidence="8">
    <location>
        <begin position="147"/>
        <end position="164"/>
    </location>
</feature>
<keyword evidence="2" id="KW-1003">Cell membrane</keyword>
<dbReference type="InterPro" id="IPR038731">
    <property type="entry name" value="RgtA/B/C-like"/>
</dbReference>
<proteinExistence type="predicted"/>
<accession>A0A2M7BB72</accession>
<reference evidence="11" key="1">
    <citation type="submission" date="2017-09" db="EMBL/GenBank/DDBJ databases">
        <title>Depth-based differentiation of microbial function through sediment-hosted aquifers and enrichment of novel symbionts in the deep terrestrial subsurface.</title>
        <authorList>
            <person name="Probst A.J."/>
            <person name="Ladd B."/>
            <person name="Jarett J.K."/>
            <person name="Geller-Mcgrath D.E."/>
            <person name="Sieber C.M.K."/>
            <person name="Emerson J.B."/>
            <person name="Anantharaman K."/>
            <person name="Thomas B.C."/>
            <person name="Malmstrom R."/>
            <person name="Stieglmeier M."/>
            <person name="Klingl A."/>
            <person name="Woyke T."/>
            <person name="Ryan C.M."/>
            <person name="Banfield J.F."/>
        </authorList>
    </citation>
    <scope>NUCLEOTIDE SEQUENCE [LARGE SCALE GENOMIC DNA]</scope>
</reference>
<evidence type="ECO:0000313" key="11">
    <source>
        <dbReference type="Proteomes" id="UP000230399"/>
    </source>
</evidence>
<keyword evidence="6 8" id="KW-1133">Transmembrane helix</keyword>
<keyword evidence="4" id="KW-0808">Transferase</keyword>
<protein>
    <recommendedName>
        <fullName evidence="9">Glycosyltransferase RgtA/B/C/D-like domain-containing protein</fullName>
    </recommendedName>
</protein>
<dbReference type="GO" id="GO:0016763">
    <property type="term" value="F:pentosyltransferase activity"/>
    <property type="evidence" value="ECO:0007669"/>
    <property type="project" value="TreeGrafter"/>
</dbReference>
<evidence type="ECO:0000256" key="6">
    <source>
        <dbReference type="ARBA" id="ARBA00022989"/>
    </source>
</evidence>
<keyword evidence="3" id="KW-0328">Glycosyltransferase</keyword>
<evidence type="ECO:0000256" key="2">
    <source>
        <dbReference type="ARBA" id="ARBA00022475"/>
    </source>
</evidence>
<sequence length="480" mass="55255">MKSKIILFLIIVLGLGLRLYKIDIPLADHHSWRQADTAAVARNFIKSGFDFFKPQIDNFIPLHPGVPNKERLFLVEPPIYNSLVAGVYSILGVDIKWARMVSIIFSLGSAILLYLISKKYFGAKVGLLSAFFFSVLPYNIFYSRVVLPEPMIIFLTLGMFYFCLKWLQSQSIVHYSLFMALSAISFTQKSFPFFFFLPLLCLIFQKYKFSFLKQKKLYLWFLVSVLPFLLWRWWIGRFPEGIPGNLWLFNQNNIRFKGAFFYWLFAERIGKLISGYWGLPLLVLGMVLKPKKEGLFFHAWAFSLLIFVCVFAAGNVTHDYYQIPLVPIFCIFMAKGANLLLFDIPEKFSKVLSRLLFAVCCLLFAAFGWYEVRGFYNIQGGVDLAGMAVDELTPKSALVITGDSNDATLLYNTNRWGWTAGYASEYPNSKETIEKLINLGASVYIATKFDRNSEFGKYMIDNYSIIKESDQYILFKLTNL</sequence>
<feature type="transmembrane region" description="Helical" evidence="8">
    <location>
        <begin position="320"/>
        <end position="342"/>
    </location>
</feature>
<evidence type="ECO:0000256" key="8">
    <source>
        <dbReference type="SAM" id="Phobius"/>
    </source>
</evidence>
<dbReference type="PANTHER" id="PTHR33908:SF11">
    <property type="entry name" value="MEMBRANE PROTEIN"/>
    <property type="match status" value="1"/>
</dbReference>
<dbReference type="Pfam" id="PF13231">
    <property type="entry name" value="PMT_2"/>
    <property type="match status" value="1"/>
</dbReference>
<dbReference type="GO" id="GO:0005886">
    <property type="term" value="C:plasma membrane"/>
    <property type="evidence" value="ECO:0007669"/>
    <property type="project" value="UniProtKB-SubCell"/>
</dbReference>
<dbReference type="AlphaFoldDB" id="A0A2M7BB72"/>
<evidence type="ECO:0000256" key="1">
    <source>
        <dbReference type="ARBA" id="ARBA00004651"/>
    </source>
</evidence>
<feature type="transmembrane region" description="Helical" evidence="8">
    <location>
        <begin position="295"/>
        <end position="314"/>
    </location>
</feature>
<gene>
    <name evidence="10" type="ORF">COS55_03685</name>
</gene>
<feature type="transmembrane region" description="Helical" evidence="8">
    <location>
        <begin position="269"/>
        <end position="288"/>
    </location>
</feature>
<evidence type="ECO:0000256" key="4">
    <source>
        <dbReference type="ARBA" id="ARBA00022679"/>
    </source>
</evidence>
<name>A0A2M7BB72_9BACT</name>
<feature type="transmembrane region" description="Helical" evidence="8">
    <location>
        <begin position="351"/>
        <end position="370"/>
    </location>
</feature>
<evidence type="ECO:0000256" key="5">
    <source>
        <dbReference type="ARBA" id="ARBA00022692"/>
    </source>
</evidence>
<evidence type="ECO:0000259" key="9">
    <source>
        <dbReference type="Pfam" id="PF13231"/>
    </source>
</evidence>
<evidence type="ECO:0000256" key="3">
    <source>
        <dbReference type="ARBA" id="ARBA00022676"/>
    </source>
</evidence>
<dbReference type="Proteomes" id="UP000230399">
    <property type="component" value="Unassembled WGS sequence"/>
</dbReference>
<keyword evidence="7 8" id="KW-0472">Membrane</keyword>
<dbReference type="PANTHER" id="PTHR33908">
    <property type="entry name" value="MANNOSYLTRANSFERASE YKCB-RELATED"/>
    <property type="match status" value="1"/>
</dbReference>
<organism evidence="10 11">
    <name type="scientific">Candidatus Shapirobacteria bacterium CG03_land_8_20_14_0_80_40_19</name>
    <dbReference type="NCBI Taxonomy" id="1974880"/>
    <lineage>
        <taxon>Bacteria</taxon>
        <taxon>Candidatus Shapironibacteriota</taxon>
    </lineage>
</organism>
<evidence type="ECO:0000313" key="10">
    <source>
        <dbReference type="EMBL" id="PIV00353.1"/>
    </source>
</evidence>
<dbReference type="GO" id="GO:0009103">
    <property type="term" value="P:lipopolysaccharide biosynthetic process"/>
    <property type="evidence" value="ECO:0007669"/>
    <property type="project" value="UniProtKB-ARBA"/>
</dbReference>
<evidence type="ECO:0000256" key="7">
    <source>
        <dbReference type="ARBA" id="ARBA00023136"/>
    </source>
</evidence>
<dbReference type="EMBL" id="PEVD01000057">
    <property type="protein sequence ID" value="PIV00353.1"/>
    <property type="molecule type" value="Genomic_DNA"/>
</dbReference>
<feature type="domain" description="Glycosyltransferase RgtA/B/C/D-like" evidence="9">
    <location>
        <begin position="76"/>
        <end position="231"/>
    </location>
</feature>
<keyword evidence="5 8" id="KW-0812">Transmembrane</keyword>
<comment type="caution">
    <text evidence="10">The sequence shown here is derived from an EMBL/GenBank/DDBJ whole genome shotgun (WGS) entry which is preliminary data.</text>
</comment>
<comment type="subcellular location">
    <subcellularLocation>
        <location evidence="1">Cell membrane</location>
        <topology evidence="1">Multi-pass membrane protein</topology>
    </subcellularLocation>
</comment>
<feature type="transmembrane region" description="Helical" evidence="8">
    <location>
        <begin position="193"/>
        <end position="210"/>
    </location>
</feature>
<feature type="transmembrane region" description="Helical" evidence="8">
    <location>
        <begin position="217"/>
        <end position="235"/>
    </location>
</feature>
<dbReference type="InterPro" id="IPR050297">
    <property type="entry name" value="LipidA_mod_glycosyltrf_83"/>
</dbReference>